<feature type="transmembrane region" description="Helical" evidence="7">
    <location>
        <begin position="86"/>
        <end position="108"/>
    </location>
</feature>
<dbReference type="HAMAP" id="MF_01147">
    <property type="entry name" value="Lgt"/>
    <property type="match status" value="1"/>
</dbReference>
<dbReference type="EC" id="2.5.1.145" evidence="7"/>
<reference evidence="9" key="1">
    <citation type="journal article" date="2009" name="BMC Bioinformatics">
        <title>The Mycoplasma conjunctivae genome sequencing, annotation and analysis.</title>
        <authorList>
            <person name="Calderon-Copete S.P."/>
            <person name="Wigger G."/>
            <person name="Wunderlin C."/>
            <person name="Schmidheini T."/>
            <person name="Frey J."/>
            <person name="Quail M.A."/>
            <person name="Falquet L."/>
        </authorList>
    </citation>
    <scope>NUCLEOTIDE SEQUENCE [LARGE SCALE GENOMIC DNA]</scope>
    <source>
        <strain evidence="9">ATCC 25834 / NCTC 10147 / HRC/581</strain>
    </source>
</reference>
<evidence type="ECO:0000256" key="6">
    <source>
        <dbReference type="ARBA" id="ARBA00023136"/>
    </source>
</evidence>
<feature type="transmembrane region" description="Helical" evidence="7">
    <location>
        <begin position="55"/>
        <end position="77"/>
    </location>
</feature>
<dbReference type="InterPro" id="IPR001640">
    <property type="entry name" value="Lgt"/>
</dbReference>
<dbReference type="NCBIfam" id="NF000780">
    <property type="entry name" value="PRK00052.4-1"/>
    <property type="match status" value="1"/>
</dbReference>
<accession>C5J6W3</accession>
<sequence>MYKKAALINTKNLKNDKIILTIIKEKKMETSIPKDLIGVRPFNEGESYWIIKDIIPIYAFTIVLGMLASIITIFFFWKREKYNMDYLFWLIVITIPSSIVGARFGFILERLVVGDFSILKTWWNIRSGGMSIQWGVIFPTVGNLIYAYFKQREFDWRKAFSFILPAVLIGQAIGRWGNFTNHEVYGKLDPTGASVDWLGSFIRQNMFIRDSFAPNGQLRVPLFFYEFLTSIFGYIVIVWVLNLFSWLKPGSTGALYIVYYGVVRASMEYLRQEAYLYYFIIAILMIIMGIILFIRFEFFPDYHLYINLKKKEFKLNKIARYTKSKEVFLGISWYRWTRNPEAIIEPKAKQSRNQKQAVTN</sequence>
<dbReference type="GO" id="GO:0008961">
    <property type="term" value="F:phosphatidylglycerol-prolipoprotein diacylglyceryl transferase activity"/>
    <property type="evidence" value="ECO:0007669"/>
    <property type="project" value="UniProtKB-UniRule"/>
</dbReference>
<dbReference type="AlphaFoldDB" id="C5J6W3"/>
<keyword evidence="6 7" id="KW-0472">Membrane</keyword>
<comment type="similarity">
    <text evidence="1 7">Belongs to the Lgt family.</text>
</comment>
<comment type="catalytic activity">
    <reaction evidence="7">
        <text>L-cysteinyl-[prolipoprotein] + a 1,2-diacyl-sn-glycero-3-phospho-(1'-sn-glycerol) = an S-1,2-diacyl-sn-glyceryl-L-cysteinyl-[prolipoprotein] + sn-glycerol 1-phosphate + H(+)</text>
        <dbReference type="Rhea" id="RHEA:56712"/>
        <dbReference type="Rhea" id="RHEA-COMP:14679"/>
        <dbReference type="Rhea" id="RHEA-COMP:14680"/>
        <dbReference type="ChEBI" id="CHEBI:15378"/>
        <dbReference type="ChEBI" id="CHEBI:29950"/>
        <dbReference type="ChEBI" id="CHEBI:57685"/>
        <dbReference type="ChEBI" id="CHEBI:64716"/>
        <dbReference type="ChEBI" id="CHEBI:140658"/>
        <dbReference type="EC" id="2.5.1.145"/>
    </reaction>
</comment>
<dbReference type="EMBL" id="FM864216">
    <property type="protein sequence ID" value="CAT05226.1"/>
    <property type="molecule type" value="Genomic_DNA"/>
</dbReference>
<feature type="transmembrane region" description="Helical" evidence="7">
    <location>
        <begin position="222"/>
        <end position="240"/>
    </location>
</feature>
<keyword evidence="9" id="KW-1185">Reference proteome</keyword>
<organism evidence="8 9">
    <name type="scientific">Mesomycoplasma conjunctivae (strain ATCC 25834 / NCTC 10147 / HRC/581)</name>
    <name type="common">Mycoplasma conjunctivae</name>
    <dbReference type="NCBI Taxonomy" id="572263"/>
    <lineage>
        <taxon>Bacteria</taxon>
        <taxon>Bacillati</taxon>
        <taxon>Mycoplasmatota</taxon>
        <taxon>Mycoplasmoidales</taxon>
        <taxon>Metamycoplasmataceae</taxon>
        <taxon>Mesomycoplasma</taxon>
    </lineage>
</organism>
<evidence type="ECO:0000313" key="8">
    <source>
        <dbReference type="EMBL" id="CAT05226.1"/>
    </source>
</evidence>
<keyword evidence="5 7" id="KW-1133">Transmembrane helix</keyword>
<feature type="transmembrane region" description="Helical" evidence="7">
    <location>
        <begin position="275"/>
        <end position="294"/>
    </location>
</feature>
<dbReference type="PANTHER" id="PTHR30589:SF0">
    <property type="entry name" value="PHOSPHATIDYLGLYCEROL--PROLIPOPROTEIN DIACYLGLYCERYL TRANSFERASE"/>
    <property type="match status" value="1"/>
</dbReference>
<dbReference type="UniPathway" id="UPA00664"/>
<dbReference type="GO" id="GO:0005886">
    <property type="term" value="C:plasma membrane"/>
    <property type="evidence" value="ECO:0007669"/>
    <property type="project" value="UniProtKB-SubCell"/>
</dbReference>
<evidence type="ECO:0000256" key="7">
    <source>
        <dbReference type="HAMAP-Rule" id="MF_01147"/>
    </source>
</evidence>
<feature type="binding site" evidence="7">
    <location>
        <position position="175"/>
    </location>
    <ligand>
        <name>a 1,2-diacyl-sn-glycero-3-phospho-(1'-sn-glycerol)</name>
        <dbReference type="ChEBI" id="CHEBI:64716"/>
    </ligand>
</feature>
<keyword evidence="4 7" id="KW-0812">Transmembrane</keyword>
<dbReference type="KEGG" id="mco:MCJ_005270"/>
<dbReference type="Pfam" id="PF01790">
    <property type="entry name" value="LGT"/>
    <property type="match status" value="1"/>
</dbReference>
<evidence type="ECO:0000256" key="3">
    <source>
        <dbReference type="ARBA" id="ARBA00022679"/>
    </source>
</evidence>
<keyword evidence="2 7" id="KW-1003">Cell membrane</keyword>
<dbReference type="eggNOG" id="COG0682">
    <property type="taxonomic scope" value="Bacteria"/>
</dbReference>
<name>C5J6W3_MESCH</name>
<dbReference type="HOGENOM" id="CLU_013386_0_2_14"/>
<comment type="function">
    <text evidence="7">Catalyzes the transfer of the diacylglyceryl group from phosphatidylglycerol to the sulfhydryl group of the N-terminal cysteine of a prolipoprotein, the first step in the formation of mature lipoproteins.</text>
</comment>
<dbReference type="Proteomes" id="UP000001491">
    <property type="component" value="Chromosome"/>
</dbReference>
<feature type="transmembrane region" description="Helical" evidence="7">
    <location>
        <begin position="128"/>
        <end position="149"/>
    </location>
</feature>
<proteinExistence type="inferred from homology"/>
<evidence type="ECO:0000256" key="4">
    <source>
        <dbReference type="ARBA" id="ARBA00022692"/>
    </source>
</evidence>
<protein>
    <recommendedName>
        <fullName evidence="7">Phosphatidylglycerol--prolipoprotein diacylglyceryl transferase</fullName>
        <ecNumber evidence="7">2.5.1.145</ecNumber>
    </recommendedName>
</protein>
<evidence type="ECO:0000256" key="5">
    <source>
        <dbReference type="ARBA" id="ARBA00022989"/>
    </source>
</evidence>
<evidence type="ECO:0000256" key="1">
    <source>
        <dbReference type="ARBA" id="ARBA00007150"/>
    </source>
</evidence>
<dbReference type="GO" id="GO:0042158">
    <property type="term" value="P:lipoprotein biosynthetic process"/>
    <property type="evidence" value="ECO:0007669"/>
    <property type="project" value="UniProtKB-UniRule"/>
</dbReference>
<gene>
    <name evidence="7 8" type="primary">lgt</name>
    <name evidence="8" type="ordered locus">MCJ_005270</name>
</gene>
<keyword evidence="3 7" id="KW-0808">Transferase</keyword>
<evidence type="ECO:0000256" key="2">
    <source>
        <dbReference type="ARBA" id="ARBA00022475"/>
    </source>
</evidence>
<comment type="subcellular location">
    <subcellularLocation>
        <location evidence="7">Cell membrane</location>
        <topology evidence="7">Multi-pass membrane protein</topology>
    </subcellularLocation>
</comment>
<comment type="pathway">
    <text evidence="7">Protein modification; lipoprotein biosynthesis (diacylglyceryl transfer).</text>
</comment>
<dbReference type="PANTHER" id="PTHR30589">
    <property type="entry name" value="PROLIPOPROTEIN DIACYLGLYCERYL TRANSFERASE"/>
    <property type="match status" value="1"/>
</dbReference>
<evidence type="ECO:0000313" key="9">
    <source>
        <dbReference type="Proteomes" id="UP000001491"/>
    </source>
</evidence>